<feature type="compositionally biased region" description="Low complexity" evidence="1">
    <location>
        <begin position="148"/>
        <end position="168"/>
    </location>
</feature>
<proteinExistence type="predicted"/>
<reference evidence="2" key="1">
    <citation type="submission" date="2020-11" db="EMBL/GenBank/DDBJ databases">
        <authorList>
            <consortium name="DOE Joint Genome Institute"/>
            <person name="Ahrendt S."/>
            <person name="Riley R."/>
            <person name="Andreopoulos W."/>
            <person name="Labutti K."/>
            <person name="Pangilinan J."/>
            <person name="Ruiz-Duenas F.J."/>
            <person name="Barrasa J.M."/>
            <person name="Sanchez-Garcia M."/>
            <person name="Camarero S."/>
            <person name="Miyauchi S."/>
            <person name="Serrano A."/>
            <person name="Linde D."/>
            <person name="Babiker R."/>
            <person name="Drula E."/>
            <person name="Ayuso-Fernandez I."/>
            <person name="Pacheco R."/>
            <person name="Padilla G."/>
            <person name="Ferreira P."/>
            <person name="Barriuso J."/>
            <person name="Kellner H."/>
            <person name="Castanera R."/>
            <person name="Alfaro M."/>
            <person name="Ramirez L."/>
            <person name="Pisabarro A.G."/>
            <person name="Kuo A."/>
            <person name="Tritt A."/>
            <person name="Lipzen A."/>
            <person name="He G."/>
            <person name="Yan M."/>
            <person name="Ng V."/>
            <person name="Cullen D."/>
            <person name="Martin F."/>
            <person name="Rosso M.-N."/>
            <person name="Henrissat B."/>
            <person name="Hibbett D."/>
            <person name="Martinez A.T."/>
            <person name="Grigoriev I.V."/>
        </authorList>
    </citation>
    <scope>NUCLEOTIDE SEQUENCE</scope>
    <source>
        <strain evidence="2">CIRM-BRFM 674</strain>
    </source>
</reference>
<gene>
    <name evidence="2" type="ORF">BDN70DRAFT_901996</name>
</gene>
<feature type="region of interest" description="Disordered" evidence="1">
    <location>
        <begin position="254"/>
        <end position="341"/>
    </location>
</feature>
<feature type="region of interest" description="Disordered" evidence="1">
    <location>
        <begin position="114"/>
        <end position="168"/>
    </location>
</feature>
<accession>A0A9P5YKR5</accession>
<sequence length="549" mass="57169">MFKSPWETFRYTCMTLVSELPTFHVINFRNRNIQLVPLSADAPRRPTNLQRVAIMEHTSGPLPPPAAAGSASNPIYVGSPDTAIVVAGPAQNPVTPTPPTRPFRIPVAIPIRKVARGETRIRRRPKRSASNTTAMTAPAPSSAPPAPGGATSGFPTTAAPTTAPTTAAPTVVTSTVASTTVASTVAASGSTSGAAPTTGVSTAFSSSTASAAAPGDACTHAPTVDASNSGNATNASYGTVDGTQRVIDVSDFSDIEPSRQVPQKRQAQDIIPQINVHDSDSDGPDFLPSYPQERGGDSSHVCRTTTPPTTDRTSSISTSTSSPLTELGPTAPSTPKSGQKVFQPLFSIGGISCKGKGKGKGKGKAKESSPVTEHLLHSNKRYKLTDAGRSLCLSGADPSSLCTNIPTADGADPVAGPSSVPANGAPTVDGPPIAGPSNCRVSNTSIEDGNDGDDEGDSLVSNEYAHWDFNSDEIDEVGRIMEEVEGAWKHCQAKRNHMFDIPLYAPLYVPIHAPSYIHSLCCCPALCVLNPDSYASSVQNNELCFEDLK</sequence>
<dbReference type="EMBL" id="MU155926">
    <property type="protein sequence ID" value="KAF9470576.1"/>
    <property type="molecule type" value="Genomic_DNA"/>
</dbReference>
<dbReference type="AlphaFoldDB" id="A0A9P5YKR5"/>
<feature type="region of interest" description="Disordered" evidence="1">
    <location>
        <begin position="412"/>
        <end position="454"/>
    </location>
</feature>
<evidence type="ECO:0000313" key="2">
    <source>
        <dbReference type="EMBL" id="KAF9470576.1"/>
    </source>
</evidence>
<keyword evidence="3" id="KW-1185">Reference proteome</keyword>
<feature type="compositionally biased region" description="Low complexity" evidence="1">
    <location>
        <begin position="304"/>
        <end position="325"/>
    </location>
</feature>
<feature type="compositionally biased region" description="Low complexity" evidence="1">
    <location>
        <begin position="128"/>
        <end position="140"/>
    </location>
</feature>
<evidence type="ECO:0000313" key="3">
    <source>
        <dbReference type="Proteomes" id="UP000807469"/>
    </source>
</evidence>
<feature type="region of interest" description="Disordered" evidence="1">
    <location>
        <begin position="353"/>
        <end position="377"/>
    </location>
</feature>
<dbReference type="Proteomes" id="UP000807469">
    <property type="component" value="Unassembled WGS sequence"/>
</dbReference>
<protein>
    <submittedName>
        <fullName evidence="2">Uncharacterized protein</fullName>
    </submittedName>
</protein>
<comment type="caution">
    <text evidence="2">The sequence shown here is derived from an EMBL/GenBank/DDBJ whole genome shotgun (WGS) entry which is preliminary data.</text>
</comment>
<organism evidence="2 3">
    <name type="scientific">Pholiota conissans</name>
    <dbReference type="NCBI Taxonomy" id="109636"/>
    <lineage>
        <taxon>Eukaryota</taxon>
        <taxon>Fungi</taxon>
        <taxon>Dikarya</taxon>
        <taxon>Basidiomycota</taxon>
        <taxon>Agaricomycotina</taxon>
        <taxon>Agaricomycetes</taxon>
        <taxon>Agaricomycetidae</taxon>
        <taxon>Agaricales</taxon>
        <taxon>Agaricineae</taxon>
        <taxon>Strophariaceae</taxon>
        <taxon>Pholiota</taxon>
    </lineage>
</organism>
<evidence type="ECO:0000256" key="1">
    <source>
        <dbReference type="SAM" id="MobiDB-lite"/>
    </source>
</evidence>
<name>A0A9P5YKR5_9AGAR</name>